<evidence type="ECO:0000256" key="2">
    <source>
        <dbReference type="ARBA" id="ARBA00022692"/>
    </source>
</evidence>
<dbReference type="SUPFAM" id="SSF103473">
    <property type="entry name" value="MFS general substrate transporter"/>
    <property type="match status" value="1"/>
</dbReference>
<feature type="transmembrane region" description="Helical" evidence="6">
    <location>
        <begin position="625"/>
        <end position="646"/>
    </location>
</feature>
<evidence type="ECO:0000313" key="9">
    <source>
        <dbReference type="Proteomes" id="UP001154252"/>
    </source>
</evidence>
<evidence type="ECO:0000256" key="6">
    <source>
        <dbReference type="SAM" id="Phobius"/>
    </source>
</evidence>
<feature type="transmembrane region" description="Helical" evidence="6">
    <location>
        <begin position="405"/>
        <end position="433"/>
    </location>
</feature>
<evidence type="ECO:0000256" key="5">
    <source>
        <dbReference type="SAM" id="MobiDB-lite"/>
    </source>
</evidence>
<dbReference type="InterPro" id="IPR020846">
    <property type="entry name" value="MFS_dom"/>
</dbReference>
<dbReference type="CDD" id="cd17323">
    <property type="entry name" value="MFS_Tpo1_MDR_like"/>
    <property type="match status" value="1"/>
</dbReference>
<feature type="region of interest" description="Disordered" evidence="5">
    <location>
        <begin position="60"/>
        <end position="82"/>
    </location>
</feature>
<feature type="transmembrane region" description="Helical" evidence="6">
    <location>
        <begin position="652"/>
        <end position="674"/>
    </location>
</feature>
<feature type="transmembrane region" description="Helical" evidence="6">
    <location>
        <begin position="283"/>
        <end position="303"/>
    </location>
</feature>
<dbReference type="PANTHER" id="PTHR23502:SF47">
    <property type="entry name" value="MAJOR FACILITATOR SUPERFAMILY (MFS) PROFILE DOMAIN-CONTAINING PROTEIN-RELATED"/>
    <property type="match status" value="1"/>
</dbReference>
<feature type="domain" description="Major facilitator superfamily (MFS) profile" evidence="7">
    <location>
        <begin position="246"/>
        <end position="678"/>
    </location>
</feature>
<comment type="caution">
    <text evidence="8">The sequence shown here is derived from an EMBL/GenBank/DDBJ whole genome shotgun (WGS) entry which is preliminary data.</text>
</comment>
<feature type="transmembrane region" description="Helical" evidence="6">
    <location>
        <begin position="245"/>
        <end position="263"/>
    </location>
</feature>
<accession>A0A9W4KBR2</accession>
<feature type="transmembrane region" description="Helical" evidence="6">
    <location>
        <begin position="515"/>
        <end position="540"/>
    </location>
</feature>
<name>A0A9W4KBR2_9EURO</name>
<dbReference type="PANTHER" id="PTHR23502">
    <property type="entry name" value="MAJOR FACILITATOR SUPERFAMILY"/>
    <property type="match status" value="1"/>
</dbReference>
<evidence type="ECO:0000256" key="1">
    <source>
        <dbReference type="ARBA" id="ARBA00004141"/>
    </source>
</evidence>
<dbReference type="PROSITE" id="PS50850">
    <property type="entry name" value="MFS"/>
    <property type="match status" value="1"/>
</dbReference>
<dbReference type="GO" id="GO:0005886">
    <property type="term" value="C:plasma membrane"/>
    <property type="evidence" value="ECO:0007669"/>
    <property type="project" value="TreeGrafter"/>
</dbReference>
<feature type="transmembrane region" description="Helical" evidence="6">
    <location>
        <begin position="592"/>
        <end position="613"/>
    </location>
</feature>
<keyword evidence="3 6" id="KW-1133">Transmembrane helix</keyword>
<dbReference type="GO" id="GO:0022857">
    <property type="term" value="F:transmembrane transporter activity"/>
    <property type="evidence" value="ECO:0007669"/>
    <property type="project" value="InterPro"/>
</dbReference>
<comment type="subcellular location">
    <subcellularLocation>
        <location evidence="1">Membrane</location>
        <topology evidence="1">Multi-pass membrane protein</topology>
    </subcellularLocation>
</comment>
<feature type="compositionally biased region" description="Polar residues" evidence="5">
    <location>
        <begin position="66"/>
        <end position="81"/>
    </location>
</feature>
<evidence type="ECO:0000256" key="4">
    <source>
        <dbReference type="ARBA" id="ARBA00023136"/>
    </source>
</evidence>
<dbReference type="OrthoDB" id="3936150at2759"/>
<evidence type="ECO:0000259" key="7">
    <source>
        <dbReference type="PROSITE" id="PS50850"/>
    </source>
</evidence>
<dbReference type="InterPro" id="IPR036259">
    <property type="entry name" value="MFS_trans_sf"/>
</dbReference>
<evidence type="ECO:0000256" key="3">
    <source>
        <dbReference type="ARBA" id="ARBA00022989"/>
    </source>
</evidence>
<dbReference type="Proteomes" id="UP001154252">
    <property type="component" value="Unassembled WGS sequence"/>
</dbReference>
<gene>
    <name evidence="8" type="ORF">PEGY_LOCUS4960</name>
</gene>
<dbReference type="EMBL" id="CAJVRC010000863">
    <property type="protein sequence ID" value="CAG8898196.1"/>
    <property type="molecule type" value="Genomic_DNA"/>
</dbReference>
<proteinExistence type="predicted"/>
<evidence type="ECO:0000313" key="8">
    <source>
        <dbReference type="EMBL" id="CAG8898196.1"/>
    </source>
</evidence>
<feature type="region of interest" description="Disordered" evidence="5">
    <location>
        <begin position="130"/>
        <end position="159"/>
    </location>
</feature>
<reference evidence="8" key="1">
    <citation type="submission" date="2021-07" db="EMBL/GenBank/DDBJ databases">
        <authorList>
            <person name="Branca A.L. A."/>
        </authorList>
    </citation>
    <scope>NUCLEOTIDE SEQUENCE</scope>
</reference>
<keyword evidence="2 6" id="KW-0812">Transmembrane</keyword>
<feature type="transmembrane region" description="Helical" evidence="6">
    <location>
        <begin position="310"/>
        <end position="329"/>
    </location>
</feature>
<feature type="transmembrane region" description="Helical" evidence="6">
    <location>
        <begin position="561"/>
        <end position="580"/>
    </location>
</feature>
<protein>
    <recommendedName>
        <fullName evidence="7">Major facilitator superfamily (MFS) profile domain-containing protein</fullName>
    </recommendedName>
</protein>
<dbReference type="InterPro" id="IPR011701">
    <property type="entry name" value="MFS"/>
</dbReference>
<dbReference type="Pfam" id="PF07690">
    <property type="entry name" value="MFS_1"/>
    <property type="match status" value="1"/>
</dbReference>
<organism evidence="8 9">
    <name type="scientific">Penicillium egyptiacum</name>
    <dbReference type="NCBI Taxonomy" id="1303716"/>
    <lineage>
        <taxon>Eukaryota</taxon>
        <taxon>Fungi</taxon>
        <taxon>Dikarya</taxon>
        <taxon>Ascomycota</taxon>
        <taxon>Pezizomycotina</taxon>
        <taxon>Eurotiomycetes</taxon>
        <taxon>Eurotiomycetidae</taxon>
        <taxon>Eurotiales</taxon>
        <taxon>Aspergillaceae</taxon>
        <taxon>Penicillium</taxon>
    </lineage>
</organism>
<feature type="transmembrane region" description="Helical" evidence="6">
    <location>
        <begin position="484"/>
        <end position="503"/>
    </location>
</feature>
<feature type="transmembrane region" description="Helical" evidence="6">
    <location>
        <begin position="341"/>
        <end position="359"/>
    </location>
</feature>
<feature type="transmembrane region" description="Helical" evidence="6">
    <location>
        <begin position="371"/>
        <end position="393"/>
    </location>
</feature>
<sequence length="693" mass="78207">MMESVIGGRADRVICLWRCTDFISSRGQSYVIFASEHHPRIQKLFNCSEYSCNNDGFDPATHEPKSSTMQSFPKPSTLQSFRQHRRIRRKLEQQFVTRHEKPEDVWTHEGQYGYREGEIYTHPRERGDDLAAEQRREHGHRTSISGPSLEPRHSTRSHLGREGDIEGAEYDPELATDPHTINSAETLGNTADIMVTGVERPRPGAAADSESDIESAKRNKLIIVTYEGETDEMDPHNWTLRRRMLVTLVTSLMASVAFWSSTIDTTALVINRKLFHTSFEVQTLPTAMFLIGLGLGALITAPISEVVGRNVVYIPTMIGFMLFNMGAGLSQTIVQQVVCRGLAGFFGSAPAVLSAATLVDVWSRTERVYSYPLYSIMTFIGPLVGPTPGAFAVNSGSVSWRWVDWMTIILAGLVLIPVVLWLPETYSPILLYWKAQELRRMTGDDRYRSPLEFRKSSFAHRLRSALYRPLTLFGTEPIIMIHSAYLTLLFIILYTFLAGYISIYQIANNFRPTSVALAFLGILVGVLLSTLTIPIVMWLLRREIHRSRARGEQRPDPEISLYMGMFGAPVIPISLFWMGWTARTEISYWSPLGASVLYGFGTSCVLVSGYQYVSDVFESHATSALSALQMTRLAGAGVVAIFGDIIYNDLGIGWTLTIWGCLSVLFMPVPYVLYWKGYKIRQWSWYSRRHEHD</sequence>
<dbReference type="AlphaFoldDB" id="A0A9W4KBR2"/>
<keyword evidence="9" id="KW-1185">Reference proteome</keyword>
<keyword evidence="4 6" id="KW-0472">Membrane</keyword>
<dbReference type="Gene3D" id="1.20.1250.20">
    <property type="entry name" value="MFS general substrate transporter like domains"/>
    <property type="match status" value="1"/>
</dbReference>